<dbReference type="PANTHER" id="PTHR20863:SF76">
    <property type="entry name" value="CARRIER DOMAIN-CONTAINING PROTEIN"/>
    <property type="match status" value="1"/>
</dbReference>
<evidence type="ECO:0000256" key="1">
    <source>
        <dbReference type="ARBA" id="ARBA00022450"/>
    </source>
</evidence>
<dbReference type="EMBL" id="FPBT01000002">
    <property type="protein sequence ID" value="SFU35446.1"/>
    <property type="molecule type" value="Genomic_DNA"/>
</dbReference>
<keyword evidence="12" id="KW-1185">Reference proteome</keyword>
<dbReference type="InterPro" id="IPR009081">
    <property type="entry name" value="PP-bd_ACP"/>
</dbReference>
<keyword evidence="6 7" id="KW-0275">Fatty acid biosynthesis</keyword>
<evidence type="ECO:0000256" key="9">
    <source>
        <dbReference type="RuleBase" id="RU003545"/>
    </source>
</evidence>
<name>A0A1I7FHA6_9FIRM</name>
<sequence>MPVSAAVRKGNTMKYFDEIKGQIVDFLGVDEAKITPEAKLKEDLGIDSLDAVELAMAIEEAFDIKIDDEDLKKLITVQDIVNCVEKNTAAK</sequence>
<evidence type="ECO:0000256" key="7">
    <source>
        <dbReference type="HAMAP-Rule" id="MF_01217"/>
    </source>
</evidence>
<evidence type="ECO:0000256" key="8">
    <source>
        <dbReference type="NCBIfam" id="TIGR00517"/>
    </source>
</evidence>
<dbReference type="InterPro" id="IPR036736">
    <property type="entry name" value="ACP-like_sf"/>
</dbReference>
<gene>
    <name evidence="7" type="primary">acpP</name>
    <name evidence="11" type="ORF">SAMN05216508_102131</name>
</gene>
<dbReference type="SUPFAM" id="SSF47336">
    <property type="entry name" value="ACP-like"/>
    <property type="match status" value="1"/>
</dbReference>
<dbReference type="NCBIfam" id="TIGR00517">
    <property type="entry name" value="acyl_carrier"/>
    <property type="match status" value="1"/>
</dbReference>
<comment type="PTM">
    <text evidence="9">4'-phosphopantetheine is transferred from CoA to a specific serine of apo-ACP by acpS.</text>
</comment>
<evidence type="ECO:0000313" key="11">
    <source>
        <dbReference type="EMBL" id="SFU35446.1"/>
    </source>
</evidence>
<dbReference type="GO" id="GO:0009245">
    <property type="term" value="P:lipid A biosynthetic process"/>
    <property type="evidence" value="ECO:0007669"/>
    <property type="project" value="TreeGrafter"/>
</dbReference>
<dbReference type="GO" id="GO:0000035">
    <property type="term" value="F:acyl binding"/>
    <property type="evidence" value="ECO:0007669"/>
    <property type="project" value="TreeGrafter"/>
</dbReference>
<keyword evidence="4 7" id="KW-0276">Fatty acid metabolism</keyword>
<evidence type="ECO:0000256" key="6">
    <source>
        <dbReference type="ARBA" id="ARBA00023160"/>
    </source>
</evidence>
<evidence type="ECO:0000256" key="2">
    <source>
        <dbReference type="ARBA" id="ARBA00022516"/>
    </source>
</evidence>
<dbReference type="PANTHER" id="PTHR20863">
    <property type="entry name" value="ACYL CARRIER PROTEIN"/>
    <property type="match status" value="1"/>
</dbReference>
<evidence type="ECO:0000256" key="5">
    <source>
        <dbReference type="ARBA" id="ARBA00023098"/>
    </source>
</evidence>
<comment type="PTM">
    <text evidence="7">4'-phosphopantetheine is transferred from CoA to a specific serine of apo-ACP by AcpS. This modification is essential for activity because fatty acids are bound in thioester linkage to the sulfhydryl of the prosthetic group.</text>
</comment>
<keyword evidence="1 7" id="KW-0596">Phosphopantetheine</keyword>
<dbReference type="HAMAP" id="MF_01217">
    <property type="entry name" value="Acyl_carrier"/>
    <property type="match status" value="1"/>
</dbReference>
<keyword evidence="5 7" id="KW-0443">Lipid metabolism</keyword>
<dbReference type="NCBIfam" id="NF002148">
    <property type="entry name" value="PRK00982.1-2"/>
    <property type="match status" value="1"/>
</dbReference>
<dbReference type="GO" id="GO:0016020">
    <property type="term" value="C:membrane"/>
    <property type="evidence" value="ECO:0007669"/>
    <property type="project" value="GOC"/>
</dbReference>
<keyword evidence="2 7" id="KW-0444">Lipid biosynthesis</keyword>
<proteinExistence type="inferred from homology"/>
<accession>A0A1I7FHA6</accession>
<dbReference type="PROSITE" id="PS00012">
    <property type="entry name" value="PHOSPHOPANTETHEINE"/>
    <property type="match status" value="1"/>
</dbReference>
<evidence type="ECO:0000259" key="10">
    <source>
        <dbReference type="PROSITE" id="PS50075"/>
    </source>
</evidence>
<feature type="domain" description="Carrier" evidence="10">
    <location>
        <begin position="13"/>
        <end position="88"/>
    </location>
</feature>
<comment type="pathway">
    <text evidence="7 9">Lipid metabolism; fatty acid biosynthesis.</text>
</comment>
<protein>
    <recommendedName>
        <fullName evidence="7 8">Acyl carrier protein</fullName>
        <shortName evidence="7">ACP</shortName>
    </recommendedName>
</protein>
<dbReference type="PROSITE" id="PS50075">
    <property type="entry name" value="CARRIER"/>
    <property type="match status" value="1"/>
</dbReference>
<dbReference type="AlphaFoldDB" id="A0A1I7FHA6"/>
<dbReference type="NCBIfam" id="NF002150">
    <property type="entry name" value="PRK00982.1-4"/>
    <property type="match status" value="1"/>
</dbReference>
<comment type="function">
    <text evidence="7 9">Carrier of the growing fatty acid chain in fatty acid biosynthesis.</text>
</comment>
<comment type="subcellular location">
    <subcellularLocation>
        <location evidence="7">Cytoplasm</location>
    </subcellularLocation>
</comment>
<dbReference type="Proteomes" id="UP000198817">
    <property type="component" value="Unassembled WGS sequence"/>
</dbReference>
<keyword evidence="3 7" id="KW-0597">Phosphoprotein</keyword>
<dbReference type="GO" id="GO:0005829">
    <property type="term" value="C:cytosol"/>
    <property type="evidence" value="ECO:0007669"/>
    <property type="project" value="TreeGrafter"/>
</dbReference>
<feature type="modified residue" description="O-(pantetheine 4'-phosphoryl)serine" evidence="7">
    <location>
        <position position="48"/>
    </location>
</feature>
<organism evidence="11 12">
    <name type="scientific">Eubacterium pyruvativorans</name>
    <dbReference type="NCBI Taxonomy" id="155865"/>
    <lineage>
        <taxon>Bacteria</taxon>
        <taxon>Bacillati</taxon>
        <taxon>Bacillota</taxon>
        <taxon>Clostridia</taxon>
        <taxon>Eubacteriales</taxon>
        <taxon>Eubacteriaceae</taxon>
        <taxon>Eubacterium</taxon>
    </lineage>
</organism>
<dbReference type="UniPathway" id="UPA00094"/>
<dbReference type="InterPro" id="IPR006162">
    <property type="entry name" value="Ppantetheine_attach_site"/>
</dbReference>
<evidence type="ECO:0000256" key="3">
    <source>
        <dbReference type="ARBA" id="ARBA00022553"/>
    </source>
</evidence>
<keyword evidence="7" id="KW-0963">Cytoplasm</keyword>
<evidence type="ECO:0000256" key="4">
    <source>
        <dbReference type="ARBA" id="ARBA00022832"/>
    </source>
</evidence>
<dbReference type="Gene3D" id="1.10.1200.10">
    <property type="entry name" value="ACP-like"/>
    <property type="match status" value="1"/>
</dbReference>
<dbReference type="InterPro" id="IPR003231">
    <property type="entry name" value="ACP"/>
</dbReference>
<dbReference type="Pfam" id="PF00550">
    <property type="entry name" value="PP-binding"/>
    <property type="match status" value="1"/>
</dbReference>
<dbReference type="GO" id="GO:0000036">
    <property type="term" value="F:acyl carrier activity"/>
    <property type="evidence" value="ECO:0007669"/>
    <property type="project" value="UniProtKB-UniRule"/>
</dbReference>
<comment type="similarity">
    <text evidence="7">Belongs to the acyl carrier protein (ACP) family.</text>
</comment>
<dbReference type="STRING" id="155865.SAMN05216515_10136"/>
<evidence type="ECO:0000313" key="12">
    <source>
        <dbReference type="Proteomes" id="UP000198817"/>
    </source>
</evidence>
<reference evidence="11 12" key="1">
    <citation type="submission" date="2016-10" db="EMBL/GenBank/DDBJ databases">
        <authorList>
            <person name="de Groot N.N."/>
        </authorList>
    </citation>
    <scope>NUCLEOTIDE SEQUENCE [LARGE SCALE GENOMIC DNA]</scope>
    <source>
        <strain evidence="11 12">KHGC13</strain>
    </source>
</reference>